<proteinExistence type="predicted"/>
<accession>A0A2U2DWG1</accession>
<reference evidence="1 2" key="1">
    <citation type="submission" date="2018-05" db="EMBL/GenBank/DDBJ databases">
        <title>The draft genome of strain NS-104.</title>
        <authorList>
            <person name="Hang P."/>
            <person name="Jiang J."/>
        </authorList>
    </citation>
    <scope>NUCLEOTIDE SEQUENCE [LARGE SCALE GENOMIC DNA]</scope>
    <source>
        <strain evidence="1 2">NS-104</strain>
    </source>
</reference>
<name>A0A2U2DWG1_9HYPH</name>
<evidence type="ECO:0000313" key="1">
    <source>
        <dbReference type="EMBL" id="PWE57665.1"/>
    </source>
</evidence>
<gene>
    <name evidence="1" type="ORF">DEM27_00175</name>
</gene>
<dbReference type="EMBL" id="QFBC01000001">
    <property type="protein sequence ID" value="PWE57665.1"/>
    <property type="molecule type" value="Genomic_DNA"/>
</dbReference>
<dbReference type="RefSeq" id="WP_109456181.1">
    <property type="nucleotide sequence ID" value="NZ_QFBC01000001.1"/>
</dbReference>
<keyword evidence="2" id="KW-1185">Reference proteome</keyword>
<dbReference type="Pfam" id="PF23812">
    <property type="entry name" value="Phage_TAC_18"/>
    <property type="match status" value="1"/>
</dbReference>
<comment type="caution">
    <text evidence="1">The sequence shown here is derived from an EMBL/GenBank/DDBJ whole genome shotgun (WGS) entry which is preliminary data.</text>
</comment>
<protein>
    <submittedName>
        <fullName evidence="1">Uncharacterized protein</fullName>
    </submittedName>
</protein>
<evidence type="ECO:0000313" key="2">
    <source>
        <dbReference type="Proteomes" id="UP000245252"/>
    </source>
</evidence>
<dbReference type="OrthoDB" id="8245269at2"/>
<dbReference type="Proteomes" id="UP000245252">
    <property type="component" value="Unassembled WGS sequence"/>
</dbReference>
<dbReference type="AlphaFoldDB" id="A0A2U2DWG1"/>
<dbReference type="InterPro" id="IPR056919">
    <property type="entry name" value="Phage_TAC_18"/>
</dbReference>
<sequence>MPDKKGVSLRERLTGLLQRARGERRRELEGDLNCPPLPAALSFLWEIYLRLRSRKSTDGMGNAQPIEWSDFDAFNRLSGLRLQPWEIELLETLDNIYLRARAAALVD</sequence>
<organism evidence="1 2">
    <name type="scientific">Metarhizobium album</name>
    <dbReference type="NCBI Taxonomy" id="2182425"/>
    <lineage>
        <taxon>Bacteria</taxon>
        <taxon>Pseudomonadati</taxon>
        <taxon>Pseudomonadota</taxon>
        <taxon>Alphaproteobacteria</taxon>
        <taxon>Hyphomicrobiales</taxon>
        <taxon>Rhizobiaceae</taxon>
        <taxon>Metarhizobium</taxon>
    </lineage>
</organism>